<keyword evidence="10" id="KW-1185">Reference proteome</keyword>
<keyword evidence="4" id="KW-0479">Metal-binding</keyword>
<dbReference type="Pfam" id="PF03828">
    <property type="entry name" value="PAP_assoc"/>
    <property type="match status" value="1"/>
</dbReference>
<dbReference type="InterPro" id="IPR043519">
    <property type="entry name" value="NT_sf"/>
</dbReference>
<evidence type="ECO:0000256" key="2">
    <source>
        <dbReference type="ARBA" id="ARBA00001946"/>
    </source>
</evidence>
<gene>
    <name evidence="9" type="ORF">NBR_LOCUS20831</name>
</gene>
<evidence type="ECO:0000259" key="7">
    <source>
        <dbReference type="Pfam" id="PF03828"/>
    </source>
</evidence>
<feature type="compositionally biased region" description="Basic residues" evidence="6">
    <location>
        <begin position="93"/>
        <end position="106"/>
    </location>
</feature>
<dbReference type="SUPFAM" id="SSF81301">
    <property type="entry name" value="Nucleotidyltransferase"/>
    <property type="match status" value="1"/>
</dbReference>
<dbReference type="STRING" id="27835.A0A0N4YUA8"/>
<evidence type="ECO:0000256" key="4">
    <source>
        <dbReference type="ARBA" id="ARBA00022723"/>
    </source>
</evidence>
<dbReference type="CDD" id="cd05402">
    <property type="entry name" value="NT_PAP_TUTase"/>
    <property type="match status" value="1"/>
</dbReference>
<evidence type="ECO:0000256" key="1">
    <source>
        <dbReference type="ARBA" id="ARBA00001936"/>
    </source>
</evidence>
<feature type="region of interest" description="Disordered" evidence="6">
    <location>
        <begin position="86"/>
        <end position="110"/>
    </location>
</feature>
<dbReference type="GO" id="GO:0050265">
    <property type="term" value="F:RNA uridylyltransferase activity"/>
    <property type="evidence" value="ECO:0007669"/>
    <property type="project" value="TreeGrafter"/>
</dbReference>
<keyword evidence="5" id="KW-0460">Magnesium</keyword>
<accession>A0A0N4YUA8</accession>
<reference evidence="9 10" key="2">
    <citation type="submission" date="2018-11" db="EMBL/GenBank/DDBJ databases">
        <authorList>
            <consortium name="Pathogen Informatics"/>
        </authorList>
    </citation>
    <scope>NUCLEOTIDE SEQUENCE [LARGE SCALE GENOMIC DNA]</scope>
</reference>
<dbReference type="Gene3D" id="3.30.460.10">
    <property type="entry name" value="Beta Polymerase, domain 2"/>
    <property type="match status" value="1"/>
</dbReference>
<evidence type="ECO:0000313" key="10">
    <source>
        <dbReference type="Proteomes" id="UP000271162"/>
    </source>
</evidence>
<evidence type="ECO:0000256" key="3">
    <source>
        <dbReference type="ARBA" id="ARBA00022679"/>
    </source>
</evidence>
<dbReference type="Gene3D" id="1.10.1410.10">
    <property type="match status" value="1"/>
</dbReference>
<dbReference type="InterPro" id="IPR002058">
    <property type="entry name" value="PAP_assoc"/>
</dbReference>
<evidence type="ECO:0000256" key="6">
    <source>
        <dbReference type="SAM" id="MobiDB-lite"/>
    </source>
</evidence>
<reference evidence="11" key="1">
    <citation type="submission" date="2017-02" db="UniProtKB">
        <authorList>
            <consortium name="WormBaseParasite"/>
        </authorList>
    </citation>
    <scope>IDENTIFICATION</scope>
</reference>
<name>A0A0N4YUA8_NIPBR</name>
<comment type="cofactor">
    <cofactor evidence="2">
        <name>Mg(2+)</name>
        <dbReference type="ChEBI" id="CHEBI:18420"/>
    </cofactor>
</comment>
<sequence length="494" mass="56620">MENDERRTERKIKRAERRRLEKERATDVLRQLVKDMSIDEKNPSVSYSMAQNEGEELQFQEGTSVLEGMDTEEAIVCCAMINNEPQTTATQTPRRKARNRKNKKKANSSGDDVEFVIESLLTEVVRHSGPENGDEEREDNHVAGYEFNWETATVHDIPLKNLTPENVEIDDSQVYSRRTMNRIRVSNPTRLPGDIFGSLNSGFGVAKSDVDICFRFQSVDQPEGVDGVRIVEQIADCLQQMKGVEKVYAITGAKVPIVKFVCPRLGIDGDISYYNVLALSNTELLKTYCAWDKRVAPLGVWIKRDFRSADTQPEIIENCDVYFHKDVIEGWSRNRQTLGELFIGFLDYYARFDFGTQVVQIRRKKPLLKIEKEWNRSLCIEDPFDLRHNLGSGITKKMFVFIVRNIHNSRKRFMLSECRKAFLEGRSLAFEKQMPPSLCDDYATLVLQDCQMGSAPSDRQCRICHCIGHFADSCQNLELEDILGGHLGEYEITL</sequence>
<keyword evidence="3" id="KW-0808">Transferase</keyword>
<evidence type="ECO:0000313" key="9">
    <source>
        <dbReference type="EMBL" id="VDL84569.1"/>
    </source>
</evidence>
<dbReference type="InterPro" id="IPR054708">
    <property type="entry name" value="MTPAP-like_central"/>
</dbReference>
<dbReference type="PANTHER" id="PTHR12271:SF66">
    <property type="entry name" value="TERMINAL URIDYLYLTRANSFERASE TAILOR"/>
    <property type="match status" value="1"/>
</dbReference>
<evidence type="ECO:0000313" key="11">
    <source>
        <dbReference type="WBParaSite" id="NBR_0002083001-mRNA-1"/>
    </source>
</evidence>
<dbReference type="Pfam" id="PF22600">
    <property type="entry name" value="MTPAP-like_central"/>
    <property type="match status" value="1"/>
</dbReference>
<dbReference type="GO" id="GO:0031123">
    <property type="term" value="P:RNA 3'-end processing"/>
    <property type="evidence" value="ECO:0007669"/>
    <property type="project" value="TreeGrafter"/>
</dbReference>
<dbReference type="GO" id="GO:0046872">
    <property type="term" value="F:metal ion binding"/>
    <property type="evidence" value="ECO:0007669"/>
    <property type="project" value="UniProtKB-KW"/>
</dbReference>
<dbReference type="Proteomes" id="UP000271162">
    <property type="component" value="Unassembled WGS sequence"/>
</dbReference>
<dbReference type="AlphaFoldDB" id="A0A0N4YUA8"/>
<proteinExistence type="predicted"/>
<dbReference type="WBParaSite" id="NBR_0002083001-mRNA-1">
    <property type="protein sequence ID" value="NBR_0002083001-mRNA-1"/>
    <property type="gene ID" value="NBR_0002083001"/>
</dbReference>
<comment type="cofactor">
    <cofactor evidence="1">
        <name>Mn(2+)</name>
        <dbReference type="ChEBI" id="CHEBI:29035"/>
    </cofactor>
</comment>
<feature type="region of interest" description="Disordered" evidence="6">
    <location>
        <begin position="1"/>
        <end position="22"/>
    </location>
</feature>
<dbReference type="GO" id="GO:1990817">
    <property type="term" value="F:poly(A) RNA polymerase activity"/>
    <property type="evidence" value="ECO:0007669"/>
    <property type="project" value="UniProtKB-ARBA"/>
</dbReference>
<feature type="domain" description="PAP-associated" evidence="7">
    <location>
        <begin position="337"/>
        <end position="388"/>
    </location>
</feature>
<dbReference type="EMBL" id="UYSL01025574">
    <property type="protein sequence ID" value="VDL84569.1"/>
    <property type="molecule type" value="Genomic_DNA"/>
</dbReference>
<feature type="domain" description="Poly(A) RNA polymerase mitochondrial-like central palm" evidence="8">
    <location>
        <begin position="195"/>
        <end position="289"/>
    </location>
</feature>
<protein>
    <submittedName>
        <fullName evidence="11">PAP-associated domain-containing protein</fullName>
    </submittedName>
</protein>
<dbReference type="SUPFAM" id="SSF81631">
    <property type="entry name" value="PAP/OAS1 substrate-binding domain"/>
    <property type="match status" value="1"/>
</dbReference>
<evidence type="ECO:0000256" key="5">
    <source>
        <dbReference type="ARBA" id="ARBA00022842"/>
    </source>
</evidence>
<organism evidence="11">
    <name type="scientific">Nippostrongylus brasiliensis</name>
    <name type="common">Rat hookworm</name>
    <dbReference type="NCBI Taxonomy" id="27835"/>
    <lineage>
        <taxon>Eukaryota</taxon>
        <taxon>Metazoa</taxon>
        <taxon>Ecdysozoa</taxon>
        <taxon>Nematoda</taxon>
        <taxon>Chromadorea</taxon>
        <taxon>Rhabditida</taxon>
        <taxon>Rhabditina</taxon>
        <taxon>Rhabditomorpha</taxon>
        <taxon>Strongyloidea</taxon>
        <taxon>Heligmosomidae</taxon>
        <taxon>Nippostrongylus</taxon>
    </lineage>
</organism>
<evidence type="ECO:0000259" key="8">
    <source>
        <dbReference type="Pfam" id="PF22600"/>
    </source>
</evidence>
<dbReference type="PANTHER" id="PTHR12271">
    <property type="entry name" value="POLY A POLYMERASE CID PAP -RELATED"/>
    <property type="match status" value="1"/>
</dbReference>